<keyword evidence="3" id="KW-1185">Reference proteome</keyword>
<name>A0A812UQ57_SYMPI</name>
<comment type="caution">
    <text evidence="2">The sequence shown here is derived from an EMBL/GenBank/DDBJ whole genome shotgun (WGS) entry which is preliminary data.</text>
</comment>
<evidence type="ECO:0000256" key="1">
    <source>
        <dbReference type="SAM" id="MobiDB-lite"/>
    </source>
</evidence>
<protein>
    <submittedName>
        <fullName evidence="2">Uncharacterized protein</fullName>
    </submittedName>
</protein>
<feature type="compositionally biased region" description="Low complexity" evidence="1">
    <location>
        <begin position="103"/>
        <end position="124"/>
    </location>
</feature>
<sequence length="279" mass="30556">MGISHPLHRRRVLRELELLQVVRGAELLPDVPKDAEFCPGDVLSHKLHASISSAPSLLSTADLTPRLSLKASSSHCAEPLGSLLEQQNAAGFDPALGQQCGWSHASTRAPSSSSEVLLSSNRSSGCASGTNGKEPLCESEARPHAKEVRFSASPCDPPGLDLLDLSSKNALLSRRCVSLRQQLSLERQRRSIAASESEFRLLRLRRERDALHQELREAHRIRRAHQRDSRMVRERLRSTIANARADKESAKPESAEPAETTGHKGQVGRDQGRAVTSVQ</sequence>
<dbReference type="Proteomes" id="UP000649617">
    <property type="component" value="Unassembled WGS sequence"/>
</dbReference>
<dbReference type="AlphaFoldDB" id="A0A812UQ57"/>
<feature type="compositionally biased region" description="Basic and acidic residues" evidence="1">
    <location>
        <begin position="244"/>
        <end position="254"/>
    </location>
</feature>
<proteinExistence type="predicted"/>
<reference evidence="2" key="1">
    <citation type="submission" date="2021-02" db="EMBL/GenBank/DDBJ databases">
        <authorList>
            <person name="Dougan E. K."/>
            <person name="Rhodes N."/>
            <person name="Thang M."/>
            <person name="Chan C."/>
        </authorList>
    </citation>
    <scope>NUCLEOTIDE SEQUENCE</scope>
</reference>
<organism evidence="2 3">
    <name type="scientific">Symbiodinium pilosum</name>
    <name type="common">Dinoflagellate</name>
    <dbReference type="NCBI Taxonomy" id="2952"/>
    <lineage>
        <taxon>Eukaryota</taxon>
        <taxon>Sar</taxon>
        <taxon>Alveolata</taxon>
        <taxon>Dinophyceae</taxon>
        <taxon>Suessiales</taxon>
        <taxon>Symbiodiniaceae</taxon>
        <taxon>Symbiodinium</taxon>
    </lineage>
</organism>
<accession>A0A812UQ57</accession>
<feature type="region of interest" description="Disordered" evidence="1">
    <location>
        <begin position="103"/>
        <end position="140"/>
    </location>
</feature>
<feature type="region of interest" description="Disordered" evidence="1">
    <location>
        <begin position="239"/>
        <end position="279"/>
    </location>
</feature>
<gene>
    <name evidence="2" type="ORF">SPIL2461_LOCUS15428</name>
</gene>
<evidence type="ECO:0000313" key="2">
    <source>
        <dbReference type="EMBL" id="CAE7572711.1"/>
    </source>
</evidence>
<dbReference type="EMBL" id="CAJNIZ010037713">
    <property type="protein sequence ID" value="CAE7572711.1"/>
    <property type="molecule type" value="Genomic_DNA"/>
</dbReference>
<evidence type="ECO:0000313" key="3">
    <source>
        <dbReference type="Proteomes" id="UP000649617"/>
    </source>
</evidence>